<keyword evidence="3" id="KW-0067">ATP-binding</keyword>
<accession>A0A397G4W1</accession>
<keyword evidence="1" id="KW-0547">Nucleotide-binding</keyword>
<reference evidence="5" key="1">
    <citation type="submission" date="2018-08" db="EMBL/GenBank/DDBJ databases">
        <title>Draft genome sequence of azole-resistant Aspergillus thermomutatus (Neosartorya pseudofischeri) strain HMR AF 39, isolated from a human nasal aspirate.</title>
        <authorList>
            <person name="Parent-Michaud M."/>
            <person name="Dufresne P.J."/>
            <person name="Fournier E."/>
            <person name="Martineau C."/>
            <person name="Moreira S."/>
            <person name="Perkins V."/>
            <person name="De Repentigny L."/>
            <person name="Dufresne S.F."/>
        </authorList>
    </citation>
    <scope>NUCLEOTIDE SEQUENCE [LARGE SCALE GENOMIC DNA]</scope>
    <source>
        <strain evidence="5">HMR AF 39</strain>
    </source>
</reference>
<dbReference type="STRING" id="41047.A0A397G4W1"/>
<dbReference type="VEuPathDB" id="FungiDB:CDV56_104095"/>
<dbReference type="GO" id="GO:0008094">
    <property type="term" value="F:ATP-dependent activity, acting on DNA"/>
    <property type="evidence" value="ECO:0007669"/>
    <property type="project" value="TreeGrafter"/>
</dbReference>
<evidence type="ECO:0000256" key="3">
    <source>
        <dbReference type="ARBA" id="ARBA00022840"/>
    </source>
</evidence>
<dbReference type="GO" id="GO:0006281">
    <property type="term" value="P:DNA repair"/>
    <property type="evidence" value="ECO:0007669"/>
    <property type="project" value="TreeGrafter"/>
</dbReference>
<dbReference type="CDD" id="cd18793">
    <property type="entry name" value="SF2_C_SNF"/>
    <property type="match status" value="1"/>
</dbReference>
<dbReference type="InterPro" id="IPR001650">
    <property type="entry name" value="Helicase_C-like"/>
</dbReference>
<gene>
    <name evidence="5" type="ORF">CDV56_104095</name>
</gene>
<dbReference type="AlphaFoldDB" id="A0A397G4W1"/>
<dbReference type="GeneID" id="38126069"/>
<sequence>MRLLCRLSFSVTLDDYYRAADDESDTMAAAIAKSIERGDHGFSDYWWRMTEGTCNMMPITWLAQARYLMADTVKLCYLFRIFWTEGLWHEPQSGARRLRFLLFVHWPMVLWLTEMFLDSLGVRYATIRAQMGENARREAAERFTKPISDCEVLLTSYQCGAHGLNLHSECSRVVLLKPPLNMNTLFQAVGQVHRLGQREAQKAWVLFQEHSISRWIECNNVVKALPQFAAQLHDLLKPLVLAAQTRPANTGDSVHVQTQKAIGRMIKLEEAIKIAKACEDDSPELRDDFTEGIKSKDELFADAVNNQTKMFEQLADQIVKLNLSGPRQ</sequence>
<evidence type="ECO:0000313" key="6">
    <source>
        <dbReference type="Proteomes" id="UP000215305"/>
    </source>
</evidence>
<keyword evidence="6" id="KW-1185">Reference proteome</keyword>
<feature type="domain" description="Helicase C-terminal" evidence="4">
    <location>
        <begin position="74"/>
        <end position="236"/>
    </location>
</feature>
<dbReference type="SUPFAM" id="SSF52540">
    <property type="entry name" value="P-loop containing nucleoside triphosphate hydrolases"/>
    <property type="match status" value="1"/>
</dbReference>
<dbReference type="PROSITE" id="PS51194">
    <property type="entry name" value="HELICASE_CTER"/>
    <property type="match status" value="1"/>
</dbReference>
<dbReference type="Gene3D" id="3.40.50.300">
    <property type="entry name" value="P-loop containing nucleotide triphosphate hydrolases"/>
    <property type="match status" value="1"/>
</dbReference>
<evidence type="ECO:0000313" key="5">
    <source>
        <dbReference type="EMBL" id="RHZ46015.1"/>
    </source>
</evidence>
<comment type="caution">
    <text evidence="5">The sequence shown here is derived from an EMBL/GenBank/DDBJ whole genome shotgun (WGS) entry which is preliminary data.</text>
</comment>
<evidence type="ECO:0000256" key="2">
    <source>
        <dbReference type="ARBA" id="ARBA00022801"/>
    </source>
</evidence>
<dbReference type="InterPro" id="IPR027417">
    <property type="entry name" value="P-loop_NTPase"/>
</dbReference>
<keyword evidence="2" id="KW-0378">Hydrolase</keyword>
<dbReference type="InterPro" id="IPR050628">
    <property type="entry name" value="SNF2_RAD54_helicase_TF"/>
</dbReference>
<protein>
    <recommendedName>
        <fullName evidence="4">Helicase C-terminal domain-containing protein</fullName>
    </recommendedName>
</protein>
<dbReference type="PANTHER" id="PTHR45626">
    <property type="entry name" value="TRANSCRIPTION TERMINATION FACTOR 2-RELATED"/>
    <property type="match status" value="1"/>
</dbReference>
<dbReference type="OrthoDB" id="2117591at2759"/>
<proteinExistence type="predicted"/>
<dbReference type="GO" id="GO:0005634">
    <property type="term" value="C:nucleus"/>
    <property type="evidence" value="ECO:0007669"/>
    <property type="project" value="TreeGrafter"/>
</dbReference>
<dbReference type="GO" id="GO:0005524">
    <property type="term" value="F:ATP binding"/>
    <property type="evidence" value="ECO:0007669"/>
    <property type="project" value="UniProtKB-KW"/>
</dbReference>
<dbReference type="EMBL" id="NKHU02000266">
    <property type="protein sequence ID" value="RHZ46015.1"/>
    <property type="molecule type" value="Genomic_DNA"/>
</dbReference>
<dbReference type="InterPro" id="IPR049730">
    <property type="entry name" value="SNF2/RAD54-like_C"/>
</dbReference>
<dbReference type="Proteomes" id="UP000215305">
    <property type="component" value="Unassembled WGS sequence"/>
</dbReference>
<evidence type="ECO:0000259" key="4">
    <source>
        <dbReference type="PROSITE" id="PS51194"/>
    </source>
</evidence>
<dbReference type="RefSeq" id="XP_026610959.1">
    <property type="nucleotide sequence ID" value="XM_026757714.1"/>
</dbReference>
<dbReference type="Pfam" id="PF00271">
    <property type="entry name" value="Helicase_C"/>
    <property type="match status" value="1"/>
</dbReference>
<organism evidence="5 6">
    <name type="scientific">Aspergillus thermomutatus</name>
    <name type="common">Neosartorya pseudofischeri</name>
    <dbReference type="NCBI Taxonomy" id="41047"/>
    <lineage>
        <taxon>Eukaryota</taxon>
        <taxon>Fungi</taxon>
        <taxon>Dikarya</taxon>
        <taxon>Ascomycota</taxon>
        <taxon>Pezizomycotina</taxon>
        <taxon>Eurotiomycetes</taxon>
        <taxon>Eurotiomycetidae</taxon>
        <taxon>Eurotiales</taxon>
        <taxon>Aspergillaceae</taxon>
        <taxon>Aspergillus</taxon>
        <taxon>Aspergillus subgen. Fumigati</taxon>
    </lineage>
</organism>
<dbReference type="GO" id="GO:0016787">
    <property type="term" value="F:hydrolase activity"/>
    <property type="evidence" value="ECO:0007669"/>
    <property type="project" value="UniProtKB-KW"/>
</dbReference>
<name>A0A397G4W1_ASPTH</name>
<evidence type="ECO:0000256" key="1">
    <source>
        <dbReference type="ARBA" id="ARBA00022741"/>
    </source>
</evidence>